<dbReference type="InterPro" id="IPR039859">
    <property type="entry name" value="PFA4/ZDH16/20/ERF2-like"/>
</dbReference>
<evidence type="ECO:0000259" key="8">
    <source>
        <dbReference type="Pfam" id="PF01529"/>
    </source>
</evidence>
<keyword evidence="5 7" id="KW-0472">Membrane</keyword>
<dbReference type="InterPro" id="IPR001594">
    <property type="entry name" value="Palmitoyltrfase_DHHC"/>
</dbReference>
<keyword evidence="2 7" id="KW-0808">Transferase</keyword>
<comment type="subcellular location">
    <subcellularLocation>
        <location evidence="1">Membrane</location>
        <topology evidence="1">Multi-pass membrane protein</topology>
    </subcellularLocation>
</comment>
<dbReference type="Pfam" id="PF01529">
    <property type="entry name" value="DHHC"/>
    <property type="match status" value="1"/>
</dbReference>
<name>A0A086L0Z7_TOXGO</name>
<evidence type="ECO:0000313" key="9">
    <source>
        <dbReference type="EMBL" id="KFG50315.1"/>
    </source>
</evidence>
<evidence type="ECO:0000256" key="3">
    <source>
        <dbReference type="ARBA" id="ARBA00022692"/>
    </source>
</evidence>
<reference evidence="9 10" key="1">
    <citation type="submission" date="2014-07" db="EMBL/GenBank/DDBJ databases">
        <authorList>
            <person name="Sibley D."/>
            <person name="Venepally P."/>
            <person name="Karamycheva S."/>
            <person name="Hadjithomas M."/>
            <person name="Khan A."/>
            <person name="Brunk B."/>
            <person name="Roos D."/>
            <person name="Caler E."/>
            <person name="Lorenzi H."/>
        </authorList>
    </citation>
    <scope>NUCLEOTIDE SEQUENCE [LARGE SCALE GENOMIC DNA]</scope>
    <source>
        <strain evidence="9 10">FOU</strain>
    </source>
</reference>
<organism evidence="9 10">
    <name type="scientific">Toxoplasma gondii FOU</name>
    <dbReference type="NCBI Taxonomy" id="943167"/>
    <lineage>
        <taxon>Eukaryota</taxon>
        <taxon>Sar</taxon>
        <taxon>Alveolata</taxon>
        <taxon>Apicomplexa</taxon>
        <taxon>Conoidasida</taxon>
        <taxon>Coccidia</taxon>
        <taxon>Eucoccidiorida</taxon>
        <taxon>Eimeriorina</taxon>
        <taxon>Sarcocystidae</taxon>
        <taxon>Toxoplasma</taxon>
    </lineage>
</organism>
<evidence type="ECO:0000256" key="5">
    <source>
        <dbReference type="ARBA" id="ARBA00023136"/>
    </source>
</evidence>
<comment type="catalytic activity">
    <reaction evidence="7">
        <text>L-cysteinyl-[protein] + hexadecanoyl-CoA = S-hexadecanoyl-L-cysteinyl-[protein] + CoA</text>
        <dbReference type="Rhea" id="RHEA:36683"/>
        <dbReference type="Rhea" id="RHEA-COMP:10131"/>
        <dbReference type="Rhea" id="RHEA-COMP:11032"/>
        <dbReference type="ChEBI" id="CHEBI:29950"/>
        <dbReference type="ChEBI" id="CHEBI:57287"/>
        <dbReference type="ChEBI" id="CHEBI:57379"/>
        <dbReference type="ChEBI" id="CHEBI:74151"/>
        <dbReference type="EC" id="2.3.1.225"/>
    </reaction>
</comment>
<evidence type="ECO:0000256" key="4">
    <source>
        <dbReference type="ARBA" id="ARBA00022989"/>
    </source>
</evidence>
<keyword evidence="3 7" id="KW-0812">Transmembrane</keyword>
<dbReference type="GO" id="GO:0016020">
    <property type="term" value="C:membrane"/>
    <property type="evidence" value="ECO:0007669"/>
    <property type="project" value="UniProtKB-SubCell"/>
</dbReference>
<evidence type="ECO:0000256" key="7">
    <source>
        <dbReference type="RuleBase" id="RU079119"/>
    </source>
</evidence>
<keyword evidence="4 7" id="KW-1133">Transmembrane helix</keyword>
<comment type="domain">
    <text evidence="7">The DHHC domain is required for palmitoyltransferase activity.</text>
</comment>
<feature type="domain" description="Palmitoyltransferase DHHC" evidence="8">
    <location>
        <begin position="128"/>
        <end position="230"/>
    </location>
</feature>
<dbReference type="Proteomes" id="UP000028838">
    <property type="component" value="Unassembled WGS sequence"/>
</dbReference>
<feature type="transmembrane region" description="Helical" evidence="7">
    <location>
        <begin position="72"/>
        <end position="90"/>
    </location>
</feature>
<gene>
    <name evidence="9" type="ORF">TGFOU_272320B</name>
</gene>
<sequence>MHSSLFPLSSPWDSHAGPHSSLPFSAASPAPRDVYEGDGAAAQLTSNSGWPSLTGGASVCAFLRLFLARGDLLFWVVCVDLALYLLLLLSDPGIHPKRKRGSSAVEELMEILSSPETHADTLAALDLSRLCRTCWIYRPLRTKHCSICDRCVDGFDHHCVWLYNCVGSLNARLFTAWLLLHSLTQVGTKVCSAACSCAEASELWQSLCLPSSCKCDALCVFAIHLFAVVFCSPACGPC</sequence>
<dbReference type="VEuPathDB" id="ToxoDB:TGFOU_272320B"/>
<accession>A0A086L0Z7</accession>
<comment type="caution">
    <text evidence="9">The sequence shown here is derived from an EMBL/GenBank/DDBJ whole genome shotgun (WGS) entry which is preliminary data.</text>
</comment>
<dbReference type="EMBL" id="AEYH02001459">
    <property type="protein sequence ID" value="KFG50315.1"/>
    <property type="molecule type" value="Genomic_DNA"/>
</dbReference>
<dbReference type="AlphaFoldDB" id="A0A086L0Z7"/>
<dbReference type="GO" id="GO:0005794">
    <property type="term" value="C:Golgi apparatus"/>
    <property type="evidence" value="ECO:0007669"/>
    <property type="project" value="TreeGrafter"/>
</dbReference>
<dbReference type="PANTHER" id="PTHR22883">
    <property type="entry name" value="ZINC FINGER DHHC DOMAIN CONTAINING PROTEIN"/>
    <property type="match status" value="1"/>
</dbReference>
<dbReference type="EC" id="2.3.1.225" evidence="7"/>
<evidence type="ECO:0000256" key="2">
    <source>
        <dbReference type="ARBA" id="ARBA00022679"/>
    </source>
</evidence>
<keyword evidence="6 7" id="KW-0012">Acyltransferase</keyword>
<proteinExistence type="inferred from homology"/>
<evidence type="ECO:0000313" key="10">
    <source>
        <dbReference type="Proteomes" id="UP000028838"/>
    </source>
</evidence>
<dbReference type="GO" id="GO:0019706">
    <property type="term" value="F:protein-cysteine S-palmitoyltransferase activity"/>
    <property type="evidence" value="ECO:0007669"/>
    <property type="project" value="UniProtKB-EC"/>
</dbReference>
<dbReference type="GO" id="GO:0006612">
    <property type="term" value="P:protein targeting to membrane"/>
    <property type="evidence" value="ECO:0007669"/>
    <property type="project" value="TreeGrafter"/>
</dbReference>
<dbReference type="PROSITE" id="PS50216">
    <property type="entry name" value="DHHC"/>
    <property type="match status" value="1"/>
</dbReference>
<comment type="similarity">
    <text evidence="7">Belongs to the DHHC palmitoyltransferase family.</text>
</comment>
<comment type="caution">
    <text evidence="7">Lacks conserved residue(s) required for the propagation of feature annotation.</text>
</comment>
<evidence type="ECO:0000256" key="6">
    <source>
        <dbReference type="ARBA" id="ARBA00023315"/>
    </source>
</evidence>
<dbReference type="GO" id="GO:0005783">
    <property type="term" value="C:endoplasmic reticulum"/>
    <property type="evidence" value="ECO:0007669"/>
    <property type="project" value="TreeGrafter"/>
</dbReference>
<evidence type="ECO:0000256" key="1">
    <source>
        <dbReference type="ARBA" id="ARBA00004141"/>
    </source>
</evidence>
<protein>
    <recommendedName>
        <fullName evidence="7">Palmitoyltransferase</fullName>
        <ecNumber evidence="7">2.3.1.225</ecNumber>
    </recommendedName>
</protein>